<dbReference type="RefSeq" id="WP_023790235.1">
    <property type="nucleotide sequence ID" value="NC_022998.1"/>
</dbReference>
<reference evidence="1 2" key="1">
    <citation type="journal article" date="2014" name="Genome Announc.">
        <title>Complete Genome Sequence of Spiroplasma apis B31T (ATCC 33834), a Bacterium Associated with May Disease of Honeybees (Apis mellifera).</title>
        <authorList>
            <person name="Ku C."/>
            <person name="Lo W.S."/>
            <person name="Chen L.L."/>
            <person name="Kuo C.H."/>
        </authorList>
    </citation>
    <scope>NUCLEOTIDE SEQUENCE [LARGE SCALE GENOMIC DNA]</scope>
    <source>
        <strain evidence="1">B31</strain>
    </source>
</reference>
<dbReference type="STRING" id="1276258.SAPIS_v1c09510"/>
<dbReference type="EMBL" id="CP006682">
    <property type="protein sequence ID" value="AHB36796.1"/>
    <property type="molecule type" value="Genomic_DNA"/>
</dbReference>
<gene>
    <name evidence="1" type="ORF">SAPIS_v1c09510</name>
</gene>
<dbReference type="AlphaFoldDB" id="V5RKZ5"/>
<keyword evidence="2" id="KW-1185">Reference proteome</keyword>
<dbReference type="KEGG" id="sapi:SAPIS_v1c09510"/>
<dbReference type="OrthoDB" id="388816at2"/>
<accession>V5RKZ5</accession>
<dbReference type="HOGENOM" id="CLU_1106569_0_0_14"/>
<name>V5RKZ5_SPIAP</name>
<evidence type="ECO:0000313" key="2">
    <source>
        <dbReference type="Proteomes" id="UP000018550"/>
    </source>
</evidence>
<dbReference type="PATRIC" id="fig|1276258.3.peg.974"/>
<proteinExistence type="predicted"/>
<dbReference type="Proteomes" id="UP000018550">
    <property type="component" value="Chromosome"/>
</dbReference>
<evidence type="ECO:0000313" key="1">
    <source>
        <dbReference type="EMBL" id="AHB36796.1"/>
    </source>
</evidence>
<sequence>MKEIHQIKYEQIIINRVNTVYQNFRENVRNDFLVPKNILESFESLQTFSKRADIEQFGIGLDKTLNDWKTINENSEQLIIINHFLSILQNAVIVLLSIDTNLKNEKLGTSIIKDKAGVDVVFATAVQAVGFKSNELLEKYEKLDLKKDEKNLFKNLNDHIIHITNLDSHGAFSKVVENILEFNLRYNKAYKELSIHNTDDLSQKRIELFMDYMNTYYLFYFLLDLLLQYPLNEGMMTNTQYTNLIPNINLYN</sequence>
<organism evidence="1 2">
    <name type="scientific">Spiroplasma apis B31</name>
    <dbReference type="NCBI Taxonomy" id="1276258"/>
    <lineage>
        <taxon>Bacteria</taxon>
        <taxon>Bacillati</taxon>
        <taxon>Mycoplasmatota</taxon>
        <taxon>Mollicutes</taxon>
        <taxon>Entomoplasmatales</taxon>
        <taxon>Spiroplasmataceae</taxon>
        <taxon>Spiroplasma</taxon>
    </lineage>
</organism>
<protein>
    <submittedName>
        <fullName evidence="1">Uncharacterized protein</fullName>
    </submittedName>
</protein>